<keyword evidence="2" id="KW-1185">Reference proteome</keyword>
<evidence type="ECO:0000313" key="2">
    <source>
        <dbReference type="Proteomes" id="UP000032408"/>
    </source>
</evidence>
<reference evidence="2" key="1">
    <citation type="submission" date="2015-03" db="EMBL/GenBank/DDBJ databases">
        <title>Characterization of two novel Thaumarchaeota isolated from the Northern Adriatic Sea.</title>
        <authorList>
            <person name="Bayer B."/>
            <person name="Vojvoda J."/>
            <person name="Offre P."/>
            <person name="Srivastava A."/>
            <person name="Elisabeth N."/>
            <person name="Garcia J.A.L."/>
            <person name="Schleper C."/>
            <person name="Herndl G.J."/>
        </authorList>
    </citation>
    <scope>NUCLEOTIDE SEQUENCE [LARGE SCALE GENOMIC DNA]</scope>
    <source>
        <strain evidence="2">NF5</strain>
    </source>
</reference>
<dbReference type="STRING" id="1580092.NADRNF5_0988"/>
<gene>
    <name evidence="1" type="ORF">NADRNF5_0988</name>
</gene>
<organism evidence="1 2">
    <name type="scientific">Nitrosopumilus adriaticus</name>
    <dbReference type="NCBI Taxonomy" id="1580092"/>
    <lineage>
        <taxon>Archaea</taxon>
        <taxon>Nitrososphaerota</taxon>
        <taxon>Nitrososphaeria</taxon>
        <taxon>Nitrosopumilales</taxon>
        <taxon>Nitrosopumilaceae</taxon>
        <taxon>Nitrosopumilus</taxon>
    </lineage>
</organism>
<dbReference type="HOGENOM" id="CLU_1954553_0_0_2"/>
<protein>
    <submittedName>
        <fullName evidence="1">Uncharacterized protein</fullName>
    </submittedName>
</protein>
<dbReference type="EMBL" id="CP011070">
    <property type="protein sequence ID" value="AJW70680.1"/>
    <property type="molecule type" value="Genomic_DNA"/>
</dbReference>
<dbReference type="Proteomes" id="UP000032408">
    <property type="component" value="Chromosome"/>
</dbReference>
<proteinExistence type="predicted"/>
<sequence length="136" mass="15492">MSISHRIVLSSKVIVPLLLGIVAIGLMQFTFAEELEEVTFVTVDEEKFKQPESKYSYQQLIISGFIEDYSRGSLITFVIILPDESQIEISTYAARNGEIYMPYHITDDSVIGIHKIILIYHDEEIASTSFEILDNQ</sequence>
<accession>A0A0D5C2W3</accession>
<dbReference type="KEGG" id="nin:NADRNF5_0988"/>
<name>A0A0D5C2W3_9ARCH</name>
<evidence type="ECO:0000313" key="1">
    <source>
        <dbReference type="EMBL" id="AJW70680.1"/>
    </source>
</evidence>
<dbReference type="AlphaFoldDB" id="A0A0D5C2W3"/>
<reference evidence="1 2" key="2">
    <citation type="journal article" date="2016" name="ISME J.">
        <title>Physiological and genomic characterization of two novel marine thaumarchaeal strains indicates niche differentiation.</title>
        <authorList>
            <person name="Bayer B."/>
            <person name="Vojvoda J."/>
            <person name="Offre P."/>
            <person name="Alves R.J."/>
            <person name="Elisabeth N.H."/>
            <person name="Garcia J.A."/>
            <person name="Volland J.M."/>
            <person name="Srivastava A."/>
            <person name="Schleper C."/>
            <person name="Herndl G.J."/>
        </authorList>
    </citation>
    <scope>NUCLEOTIDE SEQUENCE [LARGE SCALE GENOMIC DNA]</scope>
    <source>
        <strain evidence="1 2">NF5</strain>
    </source>
</reference>